<feature type="domain" description="YbaK/aminoacyl-tRNA synthetase-associated" evidence="1">
    <location>
        <begin position="22"/>
        <end position="144"/>
    </location>
</feature>
<comment type="caution">
    <text evidence="2">The sequence shown here is derived from an EMBL/GenBank/DDBJ whole genome shotgun (WGS) entry which is preliminary data.</text>
</comment>
<accession>A0A315ZIQ3</accession>
<evidence type="ECO:0000259" key="1">
    <source>
        <dbReference type="Pfam" id="PF04073"/>
    </source>
</evidence>
<dbReference type="InterPro" id="IPR007214">
    <property type="entry name" value="YbaK/aa-tRNA-synth-assoc-dom"/>
</dbReference>
<proteinExistence type="predicted"/>
<evidence type="ECO:0000313" key="2">
    <source>
        <dbReference type="EMBL" id="PWJ45093.1"/>
    </source>
</evidence>
<dbReference type="AlphaFoldDB" id="A0A315ZIQ3"/>
<dbReference type="InterPro" id="IPR036754">
    <property type="entry name" value="YbaK/aa-tRNA-synt-asso_dom_sf"/>
</dbReference>
<evidence type="ECO:0000313" key="3">
    <source>
        <dbReference type="Proteomes" id="UP000245535"/>
    </source>
</evidence>
<reference evidence="2 3" key="1">
    <citation type="submission" date="2018-03" db="EMBL/GenBank/DDBJ databases">
        <title>Genomic Encyclopedia of Archaeal and Bacterial Type Strains, Phase II (KMG-II): from individual species to whole genera.</title>
        <authorList>
            <person name="Goeker M."/>
        </authorList>
    </citation>
    <scope>NUCLEOTIDE SEQUENCE [LARGE SCALE GENOMIC DNA]</scope>
    <source>
        <strain evidence="2 3">DSM 28229</strain>
    </source>
</reference>
<gene>
    <name evidence="2" type="ORF">BC781_1011502</name>
</gene>
<dbReference type="EMBL" id="QGDO01000001">
    <property type="protein sequence ID" value="PWJ45093.1"/>
    <property type="molecule type" value="Genomic_DNA"/>
</dbReference>
<dbReference type="OrthoDB" id="9786549at2"/>
<protein>
    <submittedName>
        <fullName evidence="2">Ala-tRNA(Pro) deacylase</fullName>
    </submittedName>
</protein>
<sequence length="161" mass="18199">MINQLLKEFLDSNNIDYQIISHSETHTNMQAAASSHISGHKVAKTVMVKADDRICMVVLPASYLINFNQLSEALGVNDCHLIGENLFKDLFKGNVETGAMSPFGNIHNMDVYVAESLIHKERIAFNAGNHHEMILMKYEDFNKLVKPKSLHFSYPIHRKSA</sequence>
<dbReference type="Proteomes" id="UP000245535">
    <property type="component" value="Unassembled WGS sequence"/>
</dbReference>
<dbReference type="SUPFAM" id="SSF55826">
    <property type="entry name" value="YbaK/ProRS associated domain"/>
    <property type="match status" value="1"/>
</dbReference>
<dbReference type="RefSeq" id="WP_109616545.1">
    <property type="nucleotide sequence ID" value="NZ_QGDO01000001.1"/>
</dbReference>
<dbReference type="Pfam" id="PF04073">
    <property type="entry name" value="tRNA_edit"/>
    <property type="match status" value="1"/>
</dbReference>
<organism evidence="2 3">
    <name type="scientific">Sediminitomix flava</name>
    <dbReference type="NCBI Taxonomy" id="379075"/>
    <lineage>
        <taxon>Bacteria</taxon>
        <taxon>Pseudomonadati</taxon>
        <taxon>Bacteroidota</taxon>
        <taxon>Cytophagia</taxon>
        <taxon>Cytophagales</taxon>
        <taxon>Flammeovirgaceae</taxon>
        <taxon>Sediminitomix</taxon>
    </lineage>
</organism>
<dbReference type="Gene3D" id="3.90.960.10">
    <property type="entry name" value="YbaK/aminoacyl-tRNA synthetase-associated domain"/>
    <property type="match status" value="1"/>
</dbReference>
<name>A0A315ZIQ3_SEDFL</name>
<dbReference type="GO" id="GO:0002161">
    <property type="term" value="F:aminoacyl-tRNA deacylase activity"/>
    <property type="evidence" value="ECO:0007669"/>
    <property type="project" value="InterPro"/>
</dbReference>
<keyword evidence="3" id="KW-1185">Reference proteome</keyword>